<protein>
    <submittedName>
        <fullName evidence="9">ABC transporter permease</fullName>
    </submittedName>
</protein>
<evidence type="ECO:0000256" key="4">
    <source>
        <dbReference type="ARBA" id="ARBA00022692"/>
    </source>
</evidence>
<comment type="caution">
    <text evidence="9">The sequence shown here is derived from an EMBL/GenBank/DDBJ whole genome shotgun (WGS) entry which is preliminary data.</text>
</comment>
<dbReference type="GO" id="GO:0042918">
    <property type="term" value="P:alkanesulfonate transmembrane transport"/>
    <property type="evidence" value="ECO:0007669"/>
    <property type="project" value="UniProtKB-ARBA"/>
</dbReference>
<feature type="transmembrane region" description="Helical" evidence="7">
    <location>
        <begin position="219"/>
        <end position="239"/>
    </location>
</feature>
<feature type="transmembrane region" description="Helical" evidence="7">
    <location>
        <begin position="131"/>
        <end position="150"/>
    </location>
</feature>
<keyword evidence="3" id="KW-1003">Cell membrane</keyword>
<reference evidence="9 10" key="1">
    <citation type="submission" date="2018-12" db="EMBL/GenBank/DDBJ databases">
        <title>Bacillus ochoae sp. nov., Paenibacillus whitsoniae sp. nov., Paenibacillus spiritus sp. nov. Isolated from the Mars Exploration Rover during spacecraft assembly.</title>
        <authorList>
            <person name="Seuylemezian A."/>
            <person name="Vaishampayan P."/>
        </authorList>
    </citation>
    <scope>NUCLEOTIDE SEQUENCE [LARGE SCALE GENOMIC DNA]</scope>
    <source>
        <strain evidence="9 10">MER 54</strain>
    </source>
</reference>
<keyword evidence="4 7" id="KW-0812">Transmembrane</keyword>
<dbReference type="CDD" id="cd06261">
    <property type="entry name" value="TM_PBP2"/>
    <property type="match status" value="1"/>
</dbReference>
<sequence length="286" mass="31469">MSNSAKMIQQAAPGLRSSEASEGKSVYRLRRLKEKANDVAVGAILPFFILIVWQAAGDLGWISTGFLPTPLRILEQFQSLLASGELSTNLAISLKRAFIGFLIGGTIGLVFGFFVGFIQKLESLLDPSFQMLRMIPHLAIAPLIILWLGFGEASKICIIATGSFFPMYLYTFLGIRGVDQKLFEVAQVLSFSKTKQIFRLILPASLPSVLLGLRLSVAISWLGLVVAELIGSQQGIGFLINYGKQNSNAELIFVGVILFAVIGKTIDSFVRWLEKSWLSWRDSYQG</sequence>
<evidence type="ECO:0000259" key="8">
    <source>
        <dbReference type="PROSITE" id="PS50928"/>
    </source>
</evidence>
<dbReference type="PROSITE" id="PS50928">
    <property type="entry name" value="ABC_TM1"/>
    <property type="match status" value="1"/>
</dbReference>
<evidence type="ECO:0000256" key="1">
    <source>
        <dbReference type="ARBA" id="ARBA00004651"/>
    </source>
</evidence>
<dbReference type="PANTHER" id="PTHR30151">
    <property type="entry name" value="ALKANE SULFONATE ABC TRANSPORTER-RELATED, MEMBRANE SUBUNIT"/>
    <property type="match status" value="1"/>
</dbReference>
<dbReference type="FunFam" id="1.10.3720.10:FF:000003">
    <property type="entry name" value="Aliphatic sulfonate ABC transporter permease"/>
    <property type="match status" value="1"/>
</dbReference>
<dbReference type="Gene3D" id="1.10.3720.10">
    <property type="entry name" value="MetI-like"/>
    <property type="match status" value="1"/>
</dbReference>
<comment type="similarity">
    <text evidence="7">Belongs to the binding-protein-dependent transport system permease family.</text>
</comment>
<organism evidence="9 10">
    <name type="scientific">Paenibacillus whitsoniae</name>
    <dbReference type="NCBI Taxonomy" id="2496558"/>
    <lineage>
        <taxon>Bacteria</taxon>
        <taxon>Bacillati</taxon>
        <taxon>Bacillota</taxon>
        <taxon>Bacilli</taxon>
        <taxon>Bacillales</taxon>
        <taxon>Paenibacillaceae</taxon>
        <taxon>Paenibacillus</taxon>
    </lineage>
</organism>
<accession>A0A3S0I6T1</accession>
<dbReference type="Pfam" id="PF00528">
    <property type="entry name" value="BPD_transp_1"/>
    <property type="match status" value="1"/>
</dbReference>
<evidence type="ECO:0000256" key="5">
    <source>
        <dbReference type="ARBA" id="ARBA00022989"/>
    </source>
</evidence>
<dbReference type="SUPFAM" id="SSF161098">
    <property type="entry name" value="MetI-like"/>
    <property type="match status" value="1"/>
</dbReference>
<dbReference type="Proteomes" id="UP000276128">
    <property type="component" value="Unassembled WGS sequence"/>
</dbReference>
<keyword evidence="6 7" id="KW-0472">Membrane</keyword>
<dbReference type="EMBL" id="RXHU01000101">
    <property type="protein sequence ID" value="RTE03545.1"/>
    <property type="molecule type" value="Genomic_DNA"/>
</dbReference>
<gene>
    <name evidence="9" type="ORF">EJQ19_27860</name>
</gene>
<evidence type="ECO:0000313" key="10">
    <source>
        <dbReference type="Proteomes" id="UP000276128"/>
    </source>
</evidence>
<name>A0A3S0I6T1_9BACL</name>
<dbReference type="PANTHER" id="PTHR30151:SF38">
    <property type="entry name" value="ALIPHATIC SULFONATES TRANSPORT PERMEASE PROTEIN SSUC-RELATED"/>
    <property type="match status" value="1"/>
</dbReference>
<evidence type="ECO:0000256" key="2">
    <source>
        <dbReference type="ARBA" id="ARBA00022448"/>
    </source>
</evidence>
<keyword evidence="10" id="KW-1185">Reference proteome</keyword>
<evidence type="ECO:0000256" key="3">
    <source>
        <dbReference type="ARBA" id="ARBA00022475"/>
    </source>
</evidence>
<dbReference type="AlphaFoldDB" id="A0A3S0I6T1"/>
<keyword evidence="5 7" id="KW-1133">Transmembrane helix</keyword>
<feature type="transmembrane region" description="Helical" evidence="7">
    <location>
        <begin position="251"/>
        <end position="273"/>
    </location>
</feature>
<dbReference type="GO" id="GO:0005886">
    <property type="term" value="C:plasma membrane"/>
    <property type="evidence" value="ECO:0007669"/>
    <property type="project" value="UniProtKB-SubCell"/>
</dbReference>
<feature type="transmembrane region" description="Helical" evidence="7">
    <location>
        <begin position="156"/>
        <end position="175"/>
    </location>
</feature>
<dbReference type="InterPro" id="IPR000515">
    <property type="entry name" value="MetI-like"/>
</dbReference>
<proteinExistence type="inferred from homology"/>
<dbReference type="RefSeq" id="WP_126144502.1">
    <property type="nucleotide sequence ID" value="NZ_RXHU01000101.1"/>
</dbReference>
<feature type="transmembrane region" description="Helical" evidence="7">
    <location>
        <begin position="97"/>
        <end position="119"/>
    </location>
</feature>
<evidence type="ECO:0000256" key="6">
    <source>
        <dbReference type="ARBA" id="ARBA00023136"/>
    </source>
</evidence>
<comment type="subcellular location">
    <subcellularLocation>
        <location evidence="1 7">Cell membrane</location>
        <topology evidence="1 7">Multi-pass membrane protein</topology>
    </subcellularLocation>
</comment>
<keyword evidence="2 7" id="KW-0813">Transport</keyword>
<evidence type="ECO:0000256" key="7">
    <source>
        <dbReference type="RuleBase" id="RU363032"/>
    </source>
</evidence>
<dbReference type="OrthoDB" id="9804353at2"/>
<evidence type="ECO:0000313" key="9">
    <source>
        <dbReference type="EMBL" id="RTE03545.1"/>
    </source>
</evidence>
<dbReference type="InterPro" id="IPR035906">
    <property type="entry name" value="MetI-like_sf"/>
</dbReference>
<feature type="domain" description="ABC transmembrane type-1" evidence="8">
    <location>
        <begin position="90"/>
        <end position="270"/>
    </location>
</feature>